<feature type="transmembrane region" description="Helical" evidence="8">
    <location>
        <begin position="147"/>
        <end position="168"/>
    </location>
</feature>
<evidence type="ECO:0000313" key="10">
    <source>
        <dbReference type="Proteomes" id="UP000682811"/>
    </source>
</evidence>
<evidence type="ECO:0000256" key="1">
    <source>
        <dbReference type="ARBA" id="ARBA00004141"/>
    </source>
</evidence>
<evidence type="ECO:0000256" key="2">
    <source>
        <dbReference type="ARBA" id="ARBA00007998"/>
    </source>
</evidence>
<dbReference type="Pfam" id="PF03845">
    <property type="entry name" value="Spore_permease"/>
    <property type="match status" value="1"/>
</dbReference>
<comment type="subcellular location">
    <subcellularLocation>
        <location evidence="1">Membrane</location>
        <topology evidence="1">Multi-pass membrane protein</topology>
    </subcellularLocation>
</comment>
<feature type="transmembrane region" description="Helical" evidence="8">
    <location>
        <begin position="82"/>
        <end position="101"/>
    </location>
</feature>
<evidence type="ECO:0000256" key="5">
    <source>
        <dbReference type="ARBA" id="ARBA00022692"/>
    </source>
</evidence>
<protein>
    <submittedName>
        <fullName evidence="9">Germination protein</fullName>
    </submittedName>
</protein>
<evidence type="ECO:0000313" key="9">
    <source>
        <dbReference type="EMBL" id="GIO45509.1"/>
    </source>
</evidence>
<keyword evidence="7 8" id="KW-0472">Membrane</keyword>
<keyword evidence="5 8" id="KW-0812">Transmembrane</keyword>
<dbReference type="RefSeq" id="WP_212976673.1">
    <property type="nucleotide sequence ID" value="NZ_AP025343.1"/>
</dbReference>
<dbReference type="GO" id="GO:0016020">
    <property type="term" value="C:membrane"/>
    <property type="evidence" value="ECO:0007669"/>
    <property type="project" value="UniProtKB-SubCell"/>
</dbReference>
<dbReference type="GO" id="GO:0009847">
    <property type="term" value="P:spore germination"/>
    <property type="evidence" value="ECO:0007669"/>
    <property type="project" value="InterPro"/>
</dbReference>
<feature type="transmembrane region" description="Helical" evidence="8">
    <location>
        <begin position="335"/>
        <end position="358"/>
    </location>
</feature>
<gene>
    <name evidence="9" type="ORF">J34TS1_02740</name>
</gene>
<feature type="transmembrane region" description="Helical" evidence="8">
    <location>
        <begin position="121"/>
        <end position="138"/>
    </location>
</feature>
<sequence length="366" mass="41200">MQENGRISLRQFSILVILFTVGDSILVLPSATAFEAKEDAWISTIMGVGFGLLVVCLFTVIARLNPEMNLVQFNNKILGKTLGTVLSLLFVFYFLLCAAANVREIGDFMTTQSMPETPIQAIHIIFLCIIVMAIRLGLETFARAGEIFFPGFVLFFILFILFLLPQVHFENIQPVLGEGFIPILRGSITSSTFSIVQLVVFFMIMPYVNQPKHILKSFTTGALIGGIALILLILLSILVLGADATASNMYPSYALAKKISIGKFLERIEAILSLMWFVTIFFKIILFFYGFTLGLSQIFKLKEYKVLAFPCAIFVMVLSLCIAPNITYYNNAIMWYWPFLDLTYSVLFPLLLLGVYVLRMKVFKPR</sequence>
<dbReference type="PANTHER" id="PTHR34975:SF2">
    <property type="entry name" value="SPORE GERMINATION PROTEIN A2"/>
    <property type="match status" value="1"/>
</dbReference>
<name>A0A919Y810_9BACL</name>
<feature type="transmembrane region" description="Helical" evidence="8">
    <location>
        <begin position="307"/>
        <end position="329"/>
    </location>
</feature>
<accession>A0A919Y810</accession>
<dbReference type="AlphaFoldDB" id="A0A919Y810"/>
<feature type="transmembrane region" description="Helical" evidence="8">
    <location>
        <begin position="220"/>
        <end position="242"/>
    </location>
</feature>
<keyword evidence="6 8" id="KW-1133">Transmembrane helix</keyword>
<organism evidence="9 10">
    <name type="scientific">Paenibacillus azoreducens</name>
    <dbReference type="NCBI Taxonomy" id="116718"/>
    <lineage>
        <taxon>Bacteria</taxon>
        <taxon>Bacillati</taxon>
        <taxon>Bacillota</taxon>
        <taxon>Bacilli</taxon>
        <taxon>Bacillales</taxon>
        <taxon>Paenibacillaceae</taxon>
        <taxon>Paenibacillus</taxon>
    </lineage>
</organism>
<dbReference type="NCBIfam" id="TIGR00912">
    <property type="entry name" value="2A0309"/>
    <property type="match status" value="1"/>
</dbReference>
<evidence type="ECO:0000256" key="4">
    <source>
        <dbReference type="ARBA" id="ARBA00022544"/>
    </source>
</evidence>
<evidence type="ECO:0000256" key="3">
    <source>
        <dbReference type="ARBA" id="ARBA00022448"/>
    </source>
</evidence>
<evidence type="ECO:0000256" key="7">
    <source>
        <dbReference type="ARBA" id="ARBA00023136"/>
    </source>
</evidence>
<dbReference type="Proteomes" id="UP000682811">
    <property type="component" value="Unassembled WGS sequence"/>
</dbReference>
<keyword evidence="3" id="KW-0813">Transport</keyword>
<dbReference type="PANTHER" id="PTHR34975">
    <property type="entry name" value="SPORE GERMINATION PROTEIN A2"/>
    <property type="match status" value="1"/>
</dbReference>
<keyword evidence="4" id="KW-0309">Germination</keyword>
<evidence type="ECO:0000256" key="8">
    <source>
        <dbReference type="SAM" id="Phobius"/>
    </source>
</evidence>
<comment type="caution">
    <text evidence="9">The sequence shown here is derived from an EMBL/GenBank/DDBJ whole genome shotgun (WGS) entry which is preliminary data.</text>
</comment>
<dbReference type="InterPro" id="IPR004761">
    <property type="entry name" value="Spore_GerAB"/>
</dbReference>
<dbReference type="Gene3D" id="1.20.1740.10">
    <property type="entry name" value="Amino acid/polyamine transporter I"/>
    <property type="match status" value="1"/>
</dbReference>
<feature type="transmembrane region" description="Helical" evidence="8">
    <location>
        <begin position="12"/>
        <end position="34"/>
    </location>
</feature>
<feature type="transmembrane region" description="Helical" evidence="8">
    <location>
        <begin position="40"/>
        <end position="61"/>
    </location>
</feature>
<evidence type="ECO:0000256" key="6">
    <source>
        <dbReference type="ARBA" id="ARBA00022989"/>
    </source>
</evidence>
<feature type="transmembrane region" description="Helical" evidence="8">
    <location>
        <begin position="188"/>
        <end position="208"/>
    </location>
</feature>
<comment type="similarity">
    <text evidence="2">Belongs to the amino acid-polyamine-organocation (APC) superfamily. Spore germination protein (SGP) (TC 2.A.3.9) family.</text>
</comment>
<feature type="transmembrane region" description="Helical" evidence="8">
    <location>
        <begin position="274"/>
        <end position="295"/>
    </location>
</feature>
<dbReference type="EMBL" id="BORT01000001">
    <property type="protein sequence ID" value="GIO45509.1"/>
    <property type="molecule type" value="Genomic_DNA"/>
</dbReference>
<proteinExistence type="inferred from homology"/>
<reference evidence="9 10" key="1">
    <citation type="submission" date="2021-03" db="EMBL/GenBank/DDBJ databases">
        <title>Antimicrobial resistance genes in bacteria isolated from Japanese honey, and their potential for conferring macrolide and lincosamide resistance in the American foulbrood pathogen Paenibacillus larvae.</title>
        <authorList>
            <person name="Okamoto M."/>
            <person name="Kumagai M."/>
            <person name="Kanamori H."/>
            <person name="Takamatsu D."/>
        </authorList>
    </citation>
    <scope>NUCLEOTIDE SEQUENCE [LARGE SCALE GENOMIC DNA]</scope>
    <source>
        <strain evidence="9 10">J34TS1</strain>
    </source>
</reference>
<keyword evidence="10" id="KW-1185">Reference proteome</keyword>